<organism evidence="1 2">
    <name type="scientific">Pyxicephalus adspersus</name>
    <name type="common">African bullfrog</name>
    <dbReference type="NCBI Taxonomy" id="30357"/>
    <lineage>
        <taxon>Eukaryota</taxon>
        <taxon>Metazoa</taxon>
        <taxon>Chordata</taxon>
        <taxon>Craniata</taxon>
        <taxon>Vertebrata</taxon>
        <taxon>Euteleostomi</taxon>
        <taxon>Amphibia</taxon>
        <taxon>Batrachia</taxon>
        <taxon>Anura</taxon>
        <taxon>Neobatrachia</taxon>
        <taxon>Ranoidea</taxon>
        <taxon>Pyxicephalidae</taxon>
        <taxon>Pyxicephalinae</taxon>
        <taxon>Pyxicephalus</taxon>
    </lineage>
</organism>
<protein>
    <submittedName>
        <fullName evidence="1">Uncharacterized protein</fullName>
    </submittedName>
</protein>
<evidence type="ECO:0000313" key="2">
    <source>
        <dbReference type="Proteomes" id="UP001181693"/>
    </source>
</evidence>
<dbReference type="AlphaFoldDB" id="A0AAV3AF70"/>
<reference evidence="1" key="1">
    <citation type="thesis" date="2020" institute="ProQuest LLC" country="789 East Eisenhower Parkway, Ann Arbor, MI, USA">
        <title>Comparative Genomics and Chromosome Evolution.</title>
        <authorList>
            <person name="Mudd A.B."/>
        </authorList>
    </citation>
    <scope>NUCLEOTIDE SEQUENCE</scope>
    <source>
        <strain evidence="1">1538</strain>
        <tissue evidence="1">Blood</tissue>
    </source>
</reference>
<name>A0AAV3AF70_PYXAD</name>
<evidence type="ECO:0000313" key="1">
    <source>
        <dbReference type="EMBL" id="DBA23660.1"/>
    </source>
</evidence>
<dbReference type="Proteomes" id="UP001181693">
    <property type="component" value="Unassembled WGS sequence"/>
</dbReference>
<dbReference type="EMBL" id="DYDO01000006">
    <property type="protein sequence ID" value="DBA23660.1"/>
    <property type="molecule type" value="Genomic_DNA"/>
</dbReference>
<keyword evidence="2" id="KW-1185">Reference proteome</keyword>
<gene>
    <name evidence="1" type="ORF">GDO54_014552</name>
</gene>
<comment type="caution">
    <text evidence="1">The sequence shown here is derived from an EMBL/GenBank/DDBJ whole genome shotgun (WGS) entry which is preliminary data.</text>
</comment>
<sequence length="83" mass="9198">MAVRPEAFCLILKLCRLCQLKGFRKIAIRSLSHSTGSAYVDDLVHPSGFISFNAIKIRIYDHVGISITLFQSPCCHGLCQKGC</sequence>
<proteinExistence type="predicted"/>
<accession>A0AAV3AF70</accession>